<evidence type="ECO:0000313" key="4">
    <source>
        <dbReference type="Proteomes" id="UP000585258"/>
    </source>
</evidence>
<name>A0A7X0S916_9CLOT</name>
<comment type="caution">
    <text evidence="3">The sequence shown here is derived from an EMBL/GenBank/DDBJ whole genome shotgun (WGS) entry which is preliminary data.</text>
</comment>
<protein>
    <submittedName>
        <fullName evidence="3">NUDIX hydrolase</fullName>
    </submittedName>
</protein>
<dbReference type="EMBL" id="JACKWY010000001">
    <property type="protein sequence ID" value="MBB6713215.1"/>
    <property type="molecule type" value="Genomic_DNA"/>
</dbReference>
<evidence type="ECO:0000256" key="1">
    <source>
        <dbReference type="ARBA" id="ARBA00005582"/>
    </source>
</evidence>
<reference evidence="3 4" key="1">
    <citation type="submission" date="2020-08" db="EMBL/GenBank/DDBJ databases">
        <title>Clostridia isolated from Swiss meat.</title>
        <authorList>
            <person name="Wambui J."/>
            <person name="Stevens M.J.A."/>
            <person name="Stephan R."/>
        </authorList>
    </citation>
    <scope>NUCLEOTIDE SEQUENCE [LARGE SCALE GENOMIC DNA]</scope>
    <source>
        <strain evidence="3 4">CM001</strain>
    </source>
</reference>
<dbReference type="InterPro" id="IPR000086">
    <property type="entry name" value="NUDIX_hydrolase_dom"/>
</dbReference>
<dbReference type="InterPro" id="IPR015797">
    <property type="entry name" value="NUDIX_hydrolase-like_dom_sf"/>
</dbReference>
<proteinExistence type="inferred from homology"/>
<dbReference type="PANTHER" id="PTHR43736:SF1">
    <property type="entry name" value="DIHYDRONEOPTERIN TRIPHOSPHATE DIPHOSPHATASE"/>
    <property type="match status" value="1"/>
</dbReference>
<dbReference type="PANTHER" id="PTHR43736">
    <property type="entry name" value="ADP-RIBOSE PYROPHOSPHATASE"/>
    <property type="match status" value="1"/>
</dbReference>
<dbReference type="AlphaFoldDB" id="A0A7X0S916"/>
<sequence>MEWINSIISYKTFNEQEEKDKEIILKCIKTFEDVLTRNNEIVHMTSSAFVINKKRDKVLMIHHNIYNSWSWTGGHCDGDADLLKVAIKELEEETGVTDIKVLVPNIFSLDVLQVKSHIKKGKYVAPHLHLSSAYLLEANEEQELVVKEDENSGVKWIELDKLEEYTTNEPHMQKLYSKFIEKINLIDIGYFLK</sequence>
<gene>
    <name evidence="3" type="ORF">H7E68_00530</name>
</gene>
<feature type="domain" description="Nudix hydrolase" evidence="2">
    <location>
        <begin position="41"/>
        <end position="181"/>
    </location>
</feature>
<evidence type="ECO:0000259" key="2">
    <source>
        <dbReference type="PROSITE" id="PS51462"/>
    </source>
</evidence>
<dbReference type="GO" id="GO:0016787">
    <property type="term" value="F:hydrolase activity"/>
    <property type="evidence" value="ECO:0007669"/>
    <property type="project" value="UniProtKB-KW"/>
</dbReference>
<dbReference type="Pfam" id="PF00293">
    <property type="entry name" value="NUDIX"/>
    <property type="match status" value="1"/>
</dbReference>
<evidence type="ECO:0000313" key="3">
    <source>
        <dbReference type="EMBL" id="MBB6713215.1"/>
    </source>
</evidence>
<organism evidence="3 4">
    <name type="scientific">Clostridium gasigenes</name>
    <dbReference type="NCBI Taxonomy" id="94869"/>
    <lineage>
        <taxon>Bacteria</taxon>
        <taxon>Bacillati</taxon>
        <taxon>Bacillota</taxon>
        <taxon>Clostridia</taxon>
        <taxon>Eubacteriales</taxon>
        <taxon>Clostridiaceae</taxon>
        <taxon>Clostridium</taxon>
    </lineage>
</organism>
<dbReference type="Gene3D" id="3.90.79.10">
    <property type="entry name" value="Nucleoside Triphosphate Pyrophosphohydrolase"/>
    <property type="match status" value="1"/>
</dbReference>
<dbReference type="PROSITE" id="PS51462">
    <property type="entry name" value="NUDIX"/>
    <property type="match status" value="1"/>
</dbReference>
<keyword evidence="3" id="KW-0378">Hydrolase</keyword>
<accession>A0A7X0S916</accession>
<dbReference type="RefSeq" id="WP_185163084.1">
    <property type="nucleotide sequence ID" value="NZ_JACKWY010000001.1"/>
</dbReference>
<comment type="similarity">
    <text evidence="1">Belongs to the Nudix hydrolase family.</text>
</comment>
<dbReference type="CDD" id="cd03674">
    <property type="entry name" value="NUDIX_Hydrolase"/>
    <property type="match status" value="1"/>
</dbReference>
<dbReference type="SUPFAM" id="SSF55811">
    <property type="entry name" value="Nudix"/>
    <property type="match status" value="1"/>
</dbReference>
<dbReference type="Proteomes" id="UP000585258">
    <property type="component" value="Unassembled WGS sequence"/>
</dbReference>